<evidence type="ECO:0000313" key="3">
    <source>
        <dbReference type="Proteomes" id="UP000000644"/>
    </source>
</evidence>
<keyword evidence="2" id="KW-0614">Plasmid</keyword>
<dbReference type="EMBL" id="CP000532">
    <property type="protein sequence ID" value="ABM39934.1"/>
    <property type="molecule type" value="Genomic_DNA"/>
</dbReference>
<keyword evidence="1" id="KW-0812">Transmembrane</keyword>
<keyword evidence="1" id="KW-0472">Membrane</keyword>
<evidence type="ECO:0008006" key="4">
    <source>
        <dbReference type="Google" id="ProtNLM"/>
    </source>
</evidence>
<evidence type="ECO:0000256" key="1">
    <source>
        <dbReference type="SAM" id="Phobius"/>
    </source>
</evidence>
<reference evidence="3" key="1">
    <citation type="journal article" date="2009" name="Environ. Microbiol.">
        <title>The genome of Polaromonas naphthalenivorans strain CJ2, isolated from coal tar-contaminated sediment, reveals physiological and metabolic versatility and evolution through extensive horizontal gene transfer.</title>
        <authorList>
            <person name="Yagi J.M."/>
            <person name="Sims D."/>
            <person name="Brettin T."/>
            <person name="Bruce D."/>
            <person name="Madsen E.L."/>
        </authorList>
    </citation>
    <scope>NUCLEOTIDE SEQUENCE [LARGE SCALE GENOMIC DNA]</scope>
    <source>
        <strain evidence="3">CJ2</strain>
        <plasmid evidence="3">Plasmid pPNAP03</plasmid>
    </source>
</reference>
<dbReference type="HOGENOM" id="CLU_1853381_0_0_4"/>
<feature type="transmembrane region" description="Helical" evidence="1">
    <location>
        <begin position="27"/>
        <end position="44"/>
    </location>
</feature>
<evidence type="ECO:0000313" key="2">
    <source>
        <dbReference type="EMBL" id="ABM39934.1"/>
    </source>
</evidence>
<protein>
    <recommendedName>
        <fullName evidence="4">Transmembrane protein</fullName>
    </recommendedName>
</protein>
<feature type="transmembrane region" description="Helical" evidence="1">
    <location>
        <begin position="107"/>
        <end position="126"/>
    </location>
</feature>
<keyword evidence="1" id="KW-1133">Transmembrane helix</keyword>
<organism evidence="2 3">
    <name type="scientific">Polaromonas naphthalenivorans (strain CJ2)</name>
    <dbReference type="NCBI Taxonomy" id="365044"/>
    <lineage>
        <taxon>Bacteria</taxon>
        <taxon>Pseudomonadati</taxon>
        <taxon>Pseudomonadota</taxon>
        <taxon>Betaproteobacteria</taxon>
        <taxon>Burkholderiales</taxon>
        <taxon>Comamonadaceae</taxon>
        <taxon>Polaromonas</taxon>
    </lineage>
</organism>
<sequence>MIEALIGAAVGALTIFFARFIRGERWLYSLGLLTLPGIYASFALQAGEHAVGLKEIIYGVPFVVAGLVFAFVSVRQSAVVVGVFWLLHGLYDLVHSQLITNTGVPSWYPVWCFAVDAVIGSYLLWLSRRVPDANLRQA</sequence>
<geneLocation type="plasmid" evidence="2 3">
    <name>pPNAP03</name>
</geneLocation>
<dbReference type="Proteomes" id="UP000000644">
    <property type="component" value="Plasmid pPNAP03"/>
</dbReference>
<name>A1VWA6_POLNA</name>
<proteinExistence type="predicted"/>
<dbReference type="RefSeq" id="WP_011798305.1">
    <property type="nucleotide sequence ID" value="NC_008759.1"/>
</dbReference>
<dbReference type="AlphaFoldDB" id="A1VWA6"/>
<accession>A1VWA6</accession>
<dbReference type="OrthoDB" id="7580644at2"/>
<feature type="transmembrane region" description="Helical" evidence="1">
    <location>
        <begin position="5"/>
        <end position="21"/>
    </location>
</feature>
<gene>
    <name evidence="2" type="ordered locus">Pnap_4870</name>
</gene>
<keyword evidence="3" id="KW-1185">Reference proteome</keyword>
<feature type="transmembrane region" description="Helical" evidence="1">
    <location>
        <begin position="56"/>
        <end position="87"/>
    </location>
</feature>
<dbReference type="KEGG" id="pna:Pnap_4870"/>